<dbReference type="GO" id="GO:0006002">
    <property type="term" value="P:fructose 6-phosphate metabolic process"/>
    <property type="evidence" value="ECO:0007669"/>
    <property type="project" value="InterPro"/>
</dbReference>
<feature type="binding site" evidence="6">
    <location>
        <begin position="219"/>
        <end position="221"/>
    </location>
    <ligand>
        <name>substrate</name>
    </ligand>
</feature>
<comment type="caution">
    <text evidence="8">The sequence shown here is derived from an EMBL/GenBank/DDBJ whole genome shotgun (WGS) entry which is preliminary data.</text>
</comment>
<comment type="subcellular location">
    <subcellularLocation>
        <location evidence="6">Cytoplasm</location>
    </subcellularLocation>
</comment>
<feature type="site" description="Important for catalytic activity; stabilizes the transition state when the phosphoryl donor is PPi" evidence="6">
    <location>
        <position position="172"/>
    </location>
</feature>
<feature type="site" description="Important for catalytic activity and substrate specificity; stabilizes the transition state when the phosphoryl donor is PPi; prevents ATP from binding by mimicking the alpha-phosphate group of ATP" evidence="6">
    <location>
        <position position="146"/>
    </location>
</feature>
<feature type="binding site" evidence="6">
    <location>
        <begin position="173"/>
        <end position="175"/>
    </location>
    <ligand>
        <name>substrate</name>
    </ligand>
</feature>
<feature type="binding site" evidence="6">
    <location>
        <position position="145"/>
    </location>
    <ligand>
        <name>Mg(2+)</name>
        <dbReference type="ChEBI" id="CHEBI:18420"/>
        <note>catalytic</note>
    </ligand>
</feature>
<dbReference type="Gene3D" id="3.40.50.460">
    <property type="entry name" value="Phosphofructokinase domain"/>
    <property type="match status" value="1"/>
</dbReference>
<evidence type="ECO:0000256" key="1">
    <source>
        <dbReference type="ARBA" id="ARBA00001946"/>
    </source>
</evidence>
<evidence type="ECO:0000256" key="5">
    <source>
        <dbReference type="ARBA" id="ARBA00022842"/>
    </source>
</evidence>
<evidence type="ECO:0000259" key="7">
    <source>
        <dbReference type="Pfam" id="PF00365"/>
    </source>
</evidence>
<gene>
    <name evidence="6" type="primary">pfp</name>
    <name evidence="8" type="ORF">IAB04_01220</name>
</gene>
<dbReference type="NCBIfam" id="NF010675">
    <property type="entry name" value="PRK14072.1"/>
    <property type="match status" value="1"/>
</dbReference>
<evidence type="ECO:0000256" key="4">
    <source>
        <dbReference type="ARBA" id="ARBA00022777"/>
    </source>
</evidence>
<organism evidence="8 9">
    <name type="scientific">Candidatus Avimonoglobus intestinipullorum</name>
    <dbReference type="NCBI Taxonomy" id="2840699"/>
    <lineage>
        <taxon>Bacteria</taxon>
        <taxon>Bacillati</taxon>
        <taxon>Bacillota</taxon>
        <taxon>Clostridia</taxon>
        <taxon>Eubacteriales</taxon>
        <taxon>Candidatus Avimonoglobus</taxon>
    </lineage>
</organism>
<dbReference type="Gene3D" id="3.40.50.450">
    <property type="match status" value="1"/>
</dbReference>
<feature type="active site" description="Proton acceptor" evidence="6">
    <location>
        <position position="175"/>
    </location>
</feature>
<dbReference type="Proteomes" id="UP000824111">
    <property type="component" value="Unassembled WGS sequence"/>
</dbReference>
<keyword evidence="5 6" id="KW-0460">Magnesium</keyword>
<dbReference type="AlphaFoldDB" id="A0A9D1LU02"/>
<dbReference type="InterPro" id="IPR000023">
    <property type="entry name" value="Phosphofructokinase_dom"/>
</dbReference>
<comment type="function">
    <text evidence="6">Catalyzes the phosphorylation of D-fructose 6-phosphate, the first committing step of glycolysis. Uses inorganic phosphate (PPi) as phosphoryl donor instead of ATP like common ATP-dependent phosphofructokinases (ATP-PFKs), which renders the reaction reversible, and can thus function both in glycolysis and gluconeogenesis. Consistently, PPi-PFK can replace the enzymes of both the forward (ATP-PFK) and reverse (fructose-bisphosphatase (FBPase)) reactions.</text>
</comment>
<dbReference type="GO" id="GO:0047334">
    <property type="term" value="F:diphosphate-fructose-6-phosphate 1-phosphotransferase activity"/>
    <property type="evidence" value="ECO:0007669"/>
    <property type="project" value="UniProtKB-EC"/>
</dbReference>
<evidence type="ECO:0000256" key="2">
    <source>
        <dbReference type="ARBA" id="ARBA00022679"/>
    </source>
</evidence>
<comment type="activity regulation">
    <text evidence="6">Non-allosteric.</text>
</comment>
<dbReference type="Pfam" id="PF00365">
    <property type="entry name" value="PFK"/>
    <property type="match status" value="1"/>
</dbReference>
<dbReference type="GO" id="GO:0003872">
    <property type="term" value="F:6-phosphofructokinase activity"/>
    <property type="evidence" value="ECO:0007669"/>
    <property type="project" value="UniProtKB-UniRule"/>
</dbReference>
<keyword evidence="6" id="KW-0963">Cytoplasm</keyword>
<dbReference type="InterPro" id="IPR050929">
    <property type="entry name" value="PFKA"/>
</dbReference>
<reference evidence="8" key="2">
    <citation type="journal article" date="2021" name="PeerJ">
        <title>Extensive microbial diversity within the chicken gut microbiome revealed by metagenomics and culture.</title>
        <authorList>
            <person name="Gilroy R."/>
            <person name="Ravi A."/>
            <person name="Getino M."/>
            <person name="Pursley I."/>
            <person name="Horton D.L."/>
            <person name="Alikhan N.F."/>
            <person name="Baker D."/>
            <person name="Gharbi K."/>
            <person name="Hall N."/>
            <person name="Watson M."/>
            <person name="Adriaenssens E.M."/>
            <person name="Foster-Nyarko E."/>
            <person name="Jarju S."/>
            <person name="Secka A."/>
            <person name="Antonio M."/>
            <person name="Oren A."/>
            <person name="Chaudhuri R.R."/>
            <person name="La Ragione R."/>
            <person name="Hildebrand F."/>
            <person name="Pallen M.J."/>
        </authorList>
    </citation>
    <scope>NUCLEOTIDE SEQUENCE</scope>
    <source>
        <strain evidence="8">ChiSjej4B22-9803</strain>
    </source>
</reference>
<comment type="subunit">
    <text evidence="6">Homodimer.</text>
</comment>
<proteinExistence type="inferred from homology"/>
<evidence type="ECO:0000256" key="3">
    <source>
        <dbReference type="ARBA" id="ARBA00022723"/>
    </source>
</evidence>
<dbReference type="InterPro" id="IPR011404">
    <property type="entry name" value="PPi-PFK"/>
</dbReference>
<dbReference type="SUPFAM" id="SSF53784">
    <property type="entry name" value="Phosphofructokinase"/>
    <property type="match status" value="1"/>
</dbReference>
<keyword evidence="6" id="KW-0324">Glycolysis</keyword>
<dbReference type="GO" id="GO:0005737">
    <property type="term" value="C:cytoplasm"/>
    <property type="evidence" value="ECO:0007669"/>
    <property type="project" value="UniProtKB-SubCell"/>
</dbReference>
<comment type="pathway">
    <text evidence="6">Carbohydrate degradation; glycolysis; D-glyceraldehyde 3-phosphate and glycerone phosphate from D-glucose: step 3/4.</text>
</comment>
<protein>
    <recommendedName>
        <fullName evidence="6">Pyrophosphate--fructose 6-phosphate 1-phosphotransferase</fullName>
        <ecNumber evidence="6">2.7.1.90</ecNumber>
    </recommendedName>
    <alternativeName>
        <fullName evidence="6">6-phosphofructokinase, pyrophosphate dependent</fullName>
    </alternativeName>
    <alternativeName>
        <fullName evidence="6">PPi-dependent phosphofructokinase</fullName>
        <shortName evidence="6">PPi-PFK</shortName>
    </alternativeName>
    <alternativeName>
        <fullName evidence="6">Pyrophosphate-dependent 6-phosphofructose-1-kinase</fullName>
    </alternativeName>
</protein>
<evidence type="ECO:0000313" key="8">
    <source>
        <dbReference type="EMBL" id="HIU47964.1"/>
    </source>
</evidence>
<dbReference type="HAMAP" id="MF_01978">
    <property type="entry name" value="Phosphofructokinase_II_B2"/>
    <property type="match status" value="1"/>
</dbReference>
<feature type="binding site" evidence="6">
    <location>
        <position position="48"/>
    </location>
    <ligand>
        <name>diphosphate</name>
        <dbReference type="ChEBI" id="CHEBI:33019"/>
    </ligand>
</feature>
<feature type="domain" description="Phosphofructokinase" evidence="7">
    <location>
        <begin position="44"/>
        <end position="322"/>
    </location>
</feature>
<dbReference type="InterPro" id="IPR022953">
    <property type="entry name" value="ATP_PFK"/>
</dbReference>
<keyword evidence="4 6" id="KW-0418">Kinase</keyword>
<dbReference type="EMBL" id="DVND01000027">
    <property type="protein sequence ID" value="HIU47964.1"/>
    <property type="molecule type" value="Genomic_DNA"/>
</dbReference>
<comment type="catalytic activity">
    <reaction evidence="6">
        <text>beta-D-fructose 6-phosphate + diphosphate = beta-D-fructose 1,6-bisphosphate + phosphate + H(+)</text>
        <dbReference type="Rhea" id="RHEA:13613"/>
        <dbReference type="ChEBI" id="CHEBI:15378"/>
        <dbReference type="ChEBI" id="CHEBI:32966"/>
        <dbReference type="ChEBI" id="CHEBI:33019"/>
        <dbReference type="ChEBI" id="CHEBI:43474"/>
        <dbReference type="ChEBI" id="CHEBI:57634"/>
        <dbReference type="EC" id="2.7.1.90"/>
    </reaction>
</comment>
<sequence>MHGWAGQGFVREDVRCAGRAVYTRFEQKKQLRRHRVEVKNLLAAQSGGPTTAINASLAGVIAGGLQSGNVGTVYGAVHGIEGVLNEQIEDIGGLDLELLKQTPAAYLGSCRNKLPEADEDPAVYERIFQVFAAYNIGYFIYIGGNDSMDTVSKLAMYAERKHIDIAIIGVPKTIDNDLEFTDHTPGFGSAAKYIATTVSEIAQDARVYFLKSVTIVEIMGRHAGWLTAAAALGRNADNAAPHLIYLPEVVFSRTAFVRDIREQFEKGIHNVVVAVSEGIRDEAGQFICDSASAALDAFGHKMLSGAGKVLEHLVANEIGCKVRSIELNVPQRCAGHLRSKTDVEEAFAIGRAGARAAASGETGKMMAFARVSQKPYEIRIVSAPVGQIANREKTVPPEYIDGRHDVTAAMLDYLTPLIQGEVDVQFRDGLPVHLYRK</sequence>
<accession>A0A9D1LU02</accession>
<comment type="cofactor">
    <cofactor evidence="1 6">
        <name>Mg(2+)</name>
        <dbReference type="ChEBI" id="CHEBI:18420"/>
    </cofactor>
</comment>
<reference evidence="8" key="1">
    <citation type="submission" date="2020-10" db="EMBL/GenBank/DDBJ databases">
        <authorList>
            <person name="Gilroy R."/>
        </authorList>
    </citation>
    <scope>NUCLEOTIDE SEQUENCE</scope>
    <source>
        <strain evidence="8">ChiSjej4B22-9803</strain>
    </source>
</reference>
<dbReference type="PRINTS" id="PR00476">
    <property type="entry name" value="PHFRCTKINASE"/>
</dbReference>
<comment type="caution">
    <text evidence="6">Lacks conserved residue(s) required for the propagation of feature annotation.</text>
</comment>
<evidence type="ECO:0000256" key="6">
    <source>
        <dbReference type="HAMAP-Rule" id="MF_01978"/>
    </source>
</evidence>
<keyword evidence="3 6" id="KW-0479">Metal-binding</keyword>
<keyword evidence="2 6" id="KW-0808">Transferase</keyword>
<dbReference type="InterPro" id="IPR035966">
    <property type="entry name" value="PKF_sf"/>
</dbReference>
<dbReference type="PANTHER" id="PTHR45770">
    <property type="entry name" value="ATP-DEPENDENT 6-PHOSPHOFRUCTOKINASE 1"/>
    <property type="match status" value="1"/>
</dbReference>
<dbReference type="PIRSF" id="PIRSF036483">
    <property type="entry name" value="PFK_XF0274"/>
    <property type="match status" value="1"/>
</dbReference>
<evidence type="ECO:0000313" key="9">
    <source>
        <dbReference type="Proteomes" id="UP000824111"/>
    </source>
</evidence>
<name>A0A9D1LU02_9FIRM</name>
<comment type="similarity">
    <text evidence="6">Belongs to the phosphofructokinase type A (PFKA) family. PPi-dependent PFK group II subfamily. Clade 'B2' sub-subfamily.</text>
</comment>
<dbReference type="GO" id="GO:0046872">
    <property type="term" value="F:metal ion binding"/>
    <property type="evidence" value="ECO:0007669"/>
    <property type="project" value="UniProtKB-KW"/>
</dbReference>
<feature type="binding site" evidence="6">
    <location>
        <position position="277"/>
    </location>
    <ligand>
        <name>substrate</name>
    </ligand>
</feature>
<dbReference type="EC" id="2.7.1.90" evidence="6"/>